<evidence type="ECO:0000313" key="4">
    <source>
        <dbReference type="EMBL" id="KAJ5087722.1"/>
    </source>
</evidence>
<dbReference type="OrthoDB" id="1668230at2759"/>
<dbReference type="GO" id="GO:0005886">
    <property type="term" value="C:plasma membrane"/>
    <property type="evidence" value="ECO:0007669"/>
    <property type="project" value="TreeGrafter"/>
</dbReference>
<proteinExistence type="predicted"/>
<reference evidence="4" key="1">
    <citation type="submission" date="2022-11" db="EMBL/GenBank/DDBJ databases">
        <authorList>
            <person name="Petersen C."/>
        </authorList>
    </citation>
    <scope>NUCLEOTIDE SEQUENCE</scope>
    <source>
        <strain evidence="4">IBT 30069</strain>
    </source>
</reference>
<dbReference type="Pfam" id="PF07714">
    <property type="entry name" value="PK_Tyr_Ser-Thr"/>
    <property type="match status" value="1"/>
</dbReference>
<dbReference type="Gene3D" id="1.10.510.10">
    <property type="entry name" value="Transferase(Phosphotransferase) domain 1"/>
    <property type="match status" value="1"/>
</dbReference>
<evidence type="ECO:0000313" key="5">
    <source>
        <dbReference type="Proteomes" id="UP001149165"/>
    </source>
</evidence>
<organism evidence="4 5">
    <name type="scientific">Penicillium angulare</name>
    <dbReference type="NCBI Taxonomy" id="116970"/>
    <lineage>
        <taxon>Eukaryota</taxon>
        <taxon>Fungi</taxon>
        <taxon>Dikarya</taxon>
        <taxon>Ascomycota</taxon>
        <taxon>Pezizomycotina</taxon>
        <taxon>Eurotiomycetes</taxon>
        <taxon>Eurotiomycetidae</taxon>
        <taxon>Eurotiales</taxon>
        <taxon>Aspergillaceae</taxon>
        <taxon>Penicillium</taxon>
    </lineage>
</organism>
<comment type="caution">
    <text evidence="4">The sequence shown here is derived from an EMBL/GenBank/DDBJ whole genome shotgun (WGS) entry which is preliminary data.</text>
</comment>
<evidence type="ECO:0000256" key="1">
    <source>
        <dbReference type="ARBA" id="ARBA00022741"/>
    </source>
</evidence>
<dbReference type="InterPro" id="IPR001245">
    <property type="entry name" value="Ser-Thr/Tyr_kinase_cat_dom"/>
</dbReference>
<protein>
    <recommendedName>
        <fullName evidence="3">Protein kinase domain-containing protein</fullName>
    </recommendedName>
</protein>
<reference evidence="4" key="2">
    <citation type="journal article" date="2023" name="IMA Fungus">
        <title>Comparative genomic study of the Penicillium genus elucidates a diverse pangenome and 15 lateral gene transfer events.</title>
        <authorList>
            <person name="Petersen C."/>
            <person name="Sorensen T."/>
            <person name="Nielsen M.R."/>
            <person name="Sondergaard T.E."/>
            <person name="Sorensen J.L."/>
            <person name="Fitzpatrick D.A."/>
            <person name="Frisvad J.C."/>
            <person name="Nielsen K.L."/>
        </authorList>
    </citation>
    <scope>NUCLEOTIDE SEQUENCE</scope>
    <source>
        <strain evidence="4">IBT 30069</strain>
    </source>
</reference>
<keyword evidence="1" id="KW-0547">Nucleotide-binding</keyword>
<dbReference type="PANTHER" id="PTHR27001:SF585">
    <property type="entry name" value="OS02G0648100 PROTEIN"/>
    <property type="match status" value="1"/>
</dbReference>
<dbReference type="InterPro" id="IPR000719">
    <property type="entry name" value="Prot_kinase_dom"/>
</dbReference>
<keyword evidence="2" id="KW-0067">ATP-binding</keyword>
<dbReference type="PANTHER" id="PTHR27001">
    <property type="entry name" value="OS01G0253100 PROTEIN"/>
    <property type="match status" value="1"/>
</dbReference>
<dbReference type="SUPFAM" id="SSF56112">
    <property type="entry name" value="Protein kinase-like (PK-like)"/>
    <property type="match status" value="1"/>
</dbReference>
<name>A0A9W9K0L4_9EURO</name>
<dbReference type="AlphaFoldDB" id="A0A9W9K0L4"/>
<dbReference type="Proteomes" id="UP001149165">
    <property type="component" value="Unassembled WGS sequence"/>
</dbReference>
<dbReference type="GO" id="GO:0005524">
    <property type="term" value="F:ATP binding"/>
    <property type="evidence" value="ECO:0007669"/>
    <property type="project" value="UniProtKB-KW"/>
</dbReference>
<evidence type="ECO:0000259" key="3">
    <source>
        <dbReference type="PROSITE" id="PS50011"/>
    </source>
</evidence>
<gene>
    <name evidence="4" type="ORF">N7456_011338</name>
</gene>
<keyword evidence="5" id="KW-1185">Reference proteome</keyword>
<evidence type="ECO:0000256" key="2">
    <source>
        <dbReference type="ARBA" id="ARBA00022840"/>
    </source>
</evidence>
<feature type="domain" description="Protein kinase" evidence="3">
    <location>
        <begin position="13"/>
        <end position="229"/>
    </location>
</feature>
<dbReference type="InterPro" id="IPR011009">
    <property type="entry name" value="Kinase-like_dom_sf"/>
</dbReference>
<sequence>MTTPFLDLQGNPISQAHVLGSGGSPLVLLQGDVAVKIPLKCLWGDTYEVQAHTQKLKHEQNAYRRLQDLPYDNRSKGVVCCIRMLNESTQLAYMPNGDLESYLTKPRPSLQLQLSWCCTITRTLTFIHDRCILVADIASRNFLLDSDLSIKFCDFSESSILPLGSDMKTVDDRGFNTQIDIGLLGTVIYEIVTGEKLRVDLFEDIHLTDCRPCWPKRELLPETTDIWLG</sequence>
<dbReference type="EMBL" id="JAPQKH010000007">
    <property type="protein sequence ID" value="KAJ5087722.1"/>
    <property type="molecule type" value="Genomic_DNA"/>
</dbReference>
<dbReference type="PROSITE" id="PS50011">
    <property type="entry name" value="PROTEIN_KINASE_DOM"/>
    <property type="match status" value="1"/>
</dbReference>
<dbReference type="GO" id="GO:0004672">
    <property type="term" value="F:protein kinase activity"/>
    <property type="evidence" value="ECO:0007669"/>
    <property type="project" value="InterPro"/>
</dbReference>
<accession>A0A9W9K0L4</accession>